<protein>
    <submittedName>
        <fullName evidence="2">Uncharacterized protein</fullName>
    </submittedName>
</protein>
<evidence type="ECO:0000313" key="2">
    <source>
        <dbReference type="EMBL" id="PRP88957.1"/>
    </source>
</evidence>
<feature type="region of interest" description="Disordered" evidence="1">
    <location>
        <begin position="324"/>
        <end position="386"/>
    </location>
</feature>
<proteinExistence type="predicted"/>
<sequence length="731" mass="83414">MSDKATKVVTPKYTQYLSNALAACGSQSLRYGTCVTTKMEGVERGSCQAEWEDFKRCWTQACNNASFPLRTFLLYDGDRDSLQLRVVGFRFLDFPVEYIPQSRRVQQTSTSGGERHQTVPFNKGKCCLLHINSGMQLFLIQLTSPEALHIQLSQQREPVLRLFLGDLNSDGVKIIGRTDGIHITVDQIGHVIKSDIALFHGKGDKEMGRVRLSCKFFCVGLSKLPKMDPEPQRNVSFQRETTPPVTPPKPPSEEFHARSSSCRCYACNPTAAAQYLAQQIAHNKAAINNKRADPKLSILENQIECDRRLYKHLEEERKKLELQLSRLGSRNSPKKKSEDSRRKIKMHTTSLNNSPKQSPMSHKIKKQQSTPERSSRWVEPGNMENSIGRRFRPMERELEMQDLSSIHSPEATAKRRINIGDYEDNYTGNTNGEIRLQPPSIIIDDSRSYPPQKSISSVPLDRGTLLDELVEELLPMIESRQRVDSPHRLVIEQEDEHRRMQEQKKLILERIKESRSLMQNRGEAFEVIGKGLPLEGSMEELKEGHLEMSSPPKSQNTPLSAGRQSTRRSPRQSKPVSRPDEIDPVQDDMISRIMEAIGDKMEKVVQDKTKDIESKIIDLQKLMVENRRASPVKTPPRKALNGKEDLSGEYSSVEGSGEEESDEDSEEESEEENEEESEEESEEENEEESEEESGDESEEGIEEEIGEDEVEEEMGDDYFEEIEEEEDYDDY</sequence>
<dbReference type="Proteomes" id="UP000241769">
    <property type="component" value="Unassembled WGS sequence"/>
</dbReference>
<evidence type="ECO:0000256" key="1">
    <source>
        <dbReference type="SAM" id="MobiDB-lite"/>
    </source>
</evidence>
<dbReference type="InParanoid" id="A0A2P6NYC6"/>
<name>A0A2P6NYC6_9EUKA</name>
<feature type="compositionally biased region" description="Polar residues" evidence="1">
    <location>
        <begin position="347"/>
        <end position="360"/>
    </location>
</feature>
<feature type="compositionally biased region" description="Basic and acidic residues" evidence="1">
    <location>
        <begin position="617"/>
        <end position="628"/>
    </location>
</feature>
<feature type="region of interest" description="Disordered" evidence="1">
    <location>
        <begin position="229"/>
        <end position="254"/>
    </location>
</feature>
<evidence type="ECO:0000313" key="3">
    <source>
        <dbReference type="Proteomes" id="UP000241769"/>
    </source>
</evidence>
<comment type="caution">
    <text evidence="2">The sequence shown here is derived from an EMBL/GenBank/DDBJ whole genome shotgun (WGS) entry which is preliminary data.</text>
</comment>
<feature type="compositionally biased region" description="Polar residues" evidence="1">
    <location>
        <begin position="551"/>
        <end position="564"/>
    </location>
</feature>
<dbReference type="AlphaFoldDB" id="A0A2P6NYC6"/>
<accession>A0A2P6NYC6</accession>
<feature type="region of interest" description="Disordered" evidence="1">
    <location>
        <begin position="541"/>
        <end position="587"/>
    </location>
</feature>
<dbReference type="EMBL" id="MDYQ01000006">
    <property type="protein sequence ID" value="PRP88957.1"/>
    <property type="molecule type" value="Genomic_DNA"/>
</dbReference>
<feature type="compositionally biased region" description="Acidic residues" evidence="1">
    <location>
        <begin position="656"/>
        <end position="731"/>
    </location>
</feature>
<reference evidence="2 3" key="1">
    <citation type="journal article" date="2018" name="Genome Biol. Evol.">
        <title>Multiple Roots of Fruiting Body Formation in Amoebozoa.</title>
        <authorList>
            <person name="Hillmann F."/>
            <person name="Forbes G."/>
            <person name="Novohradska S."/>
            <person name="Ferling I."/>
            <person name="Riege K."/>
            <person name="Groth M."/>
            <person name="Westermann M."/>
            <person name="Marz M."/>
            <person name="Spaller T."/>
            <person name="Winckler T."/>
            <person name="Schaap P."/>
            <person name="Glockner G."/>
        </authorList>
    </citation>
    <scope>NUCLEOTIDE SEQUENCE [LARGE SCALE GENOMIC DNA]</scope>
    <source>
        <strain evidence="2 3">Jena</strain>
    </source>
</reference>
<keyword evidence="3" id="KW-1185">Reference proteome</keyword>
<gene>
    <name evidence="2" type="ORF">PROFUN_02235</name>
</gene>
<organism evidence="2 3">
    <name type="scientific">Planoprotostelium fungivorum</name>
    <dbReference type="NCBI Taxonomy" id="1890364"/>
    <lineage>
        <taxon>Eukaryota</taxon>
        <taxon>Amoebozoa</taxon>
        <taxon>Evosea</taxon>
        <taxon>Variosea</taxon>
        <taxon>Cavosteliida</taxon>
        <taxon>Cavosteliaceae</taxon>
        <taxon>Planoprotostelium</taxon>
    </lineage>
</organism>
<feature type="region of interest" description="Disordered" evidence="1">
    <location>
        <begin position="617"/>
        <end position="731"/>
    </location>
</feature>
<dbReference type="PROSITE" id="PS51257">
    <property type="entry name" value="PROKAR_LIPOPROTEIN"/>
    <property type="match status" value="1"/>
</dbReference>